<name>A0A7L0E848_TROML</name>
<dbReference type="OrthoDB" id="9909116at2759"/>
<dbReference type="InterPro" id="IPR001811">
    <property type="entry name" value="Chemokine_IL8-like_dom"/>
</dbReference>
<feature type="non-terminal residue" evidence="6">
    <location>
        <position position="81"/>
    </location>
</feature>
<comment type="subcellular location">
    <subcellularLocation>
        <location evidence="4">Secreted</location>
    </subcellularLocation>
</comment>
<dbReference type="SUPFAM" id="SSF54117">
    <property type="entry name" value="Interleukin 8-like chemokines"/>
    <property type="match status" value="1"/>
</dbReference>
<dbReference type="InterPro" id="IPR000827">
    <property type="entry name" value="Chemokine_CC_CS"/>
</dbReference>
<keyword evidence="4" id="KW-0145">Chemotaxis</keyword>
<sequence>PPPAHSGKYNCCLPRTEMPIPRWRVRDYQFQLEQDGCDFPAVVFITIKGKPICAPVESPWAVGLQVRLNARKVGAVPVLSW</sequence>
<reference evidence="6 7" key="1">
    <citation type="submission" date="2019-09" db="EMBL/GenBank/DDBJ databases">
        <title>Bird 10,000 Genomes (B10K) Project - Family phase.</title>
        <authorList>
            <person name="Zhang G."/>
        </authorList>
    </citation>
    <scope>NUCLEOTIDE SEQUENCE [LARGE SCALE GENOMIC DNA]</scope>
    <source>
        <strain evidence="6">B10K-DU-007-40</strain>
        <tissue evidence="6">Mixed tissue sample</tissue>
    </source>
</reference>
<comment type="similarity">
    <text evidence="1 4">Belongs to the intercrine beta (chemokine CC) family.</text>
</comment>
<dbReference type="PROSITE" id="PS00472">
    <property type="entry name" value="SMALL_CYTOKINES_CC"/>
    <property type="match status" value="1"/>
</dbReference>
<evidence type="ECO:0000313" key="6">
    <source>
        <dbReference type="EMBL" id="NXJ79236.1"/>
    </source>
</evidence>
<feature type="non-terminal residue" evidence="6">
    <location>
        <position position="1"/>
    </location>
</feature>
<organism evidence="6 7">
    <name type="scientific">Trogon melanurus</name>
    <name type="common">Black-tailed trogon</name>
    <dbReference type="NCBI Taxonomy" id="56311"/>
    <lineage>
        <taxon>Eukaryota</taxon>
        <taxon>Metazoa</taxon>
        <taxon>Chordata</taxon>
        <taxon>Craniata</taxon>
        <taxon>Vertebrata</taxon>
        <taxon>Euteleostomi</taxon>
        <taxon>Archelosauria</taxon>
        <taxon>Archosauria</taxon>
        <taxon>Dinosauria</taxon>
        <taxon>Saurischia</taxon>
        <taxon>Theropoda</taxon>
        <taxon>Coelurosauria</taxon>
        <taxon>Aves</taxon>
        <taxon>Neognathae</taxon>
        <taxon>Neoaves</taxon>
        <taxon>Telluraves</taxon>
        <taxon>Coraciimorphae</taxon>
        <taxon>Trogoniformes</taxon>
        <taxon>Trogonidae</taxon>
        <taxon>Trogon</taxon>
    </lineage>
</organism>
<dbReference type="GO" id="GO:0008009">
    <property type="term" value="F:chemokine activity"/>
    <property type="evidence" value="ECO:0007669"/>
    <property type="project" value="InterPro"/>
</dbReference>
<comment type="caution">
    <text evidence="6">The sequence shown here is derived from an EMBL/GenBank/DDBJ whole genome shotgun (WGS) entry which is preliminary data.</text>
</comment>
<evidence type="ECO:0000313" key="7">
    <source>
        <dbReference type="Proteomes" id="UP000550660"/>
    </source>
</evidence>
<dbReference type="EMBL" id="VXAG01000415">
    <property type="protein sequence ID" value="NXJ79236.1"/>
    <property type="molecule type" value="Genomic_DNA"/>
</dbReference>
<dbReference type="AlphaFoldDB" id="A0A7L0E848"/>
<protein>
    <recommendedName>
        <fullName evidence="4">C-C motif chemokine</fullName>
    </recommendedName>
</protein>
<keyword evidence="7" id="KW-1185">Reference proteome</keyword>
<keyword evidence="2 4" id="KW-0202">Cytokine</keyword>
<dbReference type="SMART" id="SM00199">
    <property type="entry name" value="SCY"/>
    <property type="match status" value="1"/>
</dbReference>
<feature type="domain" description="Chemokine interleukin-8-like" evidence="5">
    <location>
        <begin position="8"/>
        <end position="68"/>
    </location>
</feature>
<dbReference type="Proteomes" id="UP000550660">
    <property type="component" value="Unassembled WGS sequence"/>
</dbReference>
<accession>A0A7L0E848</accession>
<dbReference type="Pfam" id="PF00048">
    <property type="entry name" value="IL8"/>
    <property type="match status" value="1"/>
</dbReference>
<proteinExistence type="inferred from homology"/>
<evidence type="ECO:0000256" key="2">
    <source>
        <dbReference type="ARBA" id="ARBA00022514"/>
    </source>
</evidence>
<evidence type="ECO:0000256" key="4">
    <source>
        <dbReference type="RuleBase" id="RU361150"/>
    </source>
</evidence>
<keyword evidence="3" id="KW-1015">Disulfide bond</keyword>
<gene>
    <name evidence="6" type="primary">Ccl19</name>
    <name evidence="6" type="ORF">TROMEL_R14202</name>
</gene>
<dbReference type="Gene3D" id="2.40.50.40">
    <property type="match status" value="1"/>
</dbReference>
<evidence type="ECO:0000256" key="3">
    <source>
        <dbReference type="ARBA" id="ARBA00023157"/>
    </source>
</evidence>
<evidence type="ECO:0000259" key="5">
    <source>
        <dbReference type="SMART" id="SM00199"/>
    </source>
</evidence>
<evidence type="ECO:0000256" key="1">
    <source>
        <dbReference type="ARBA" id="ARBA00010868"/>
    </source>
</evidence>
<dbReference type="InterPro" id="IPR036048">
    <property type="entry name" value="Interleukin_8-like_sf"/>
</dbReference>
<dbReference type="GO" id="GO:0005615">
    <property type="term" value="C:extracellular space"/>
    <property type="evidence" value="ECO:0007669"/>
    <property type="project" value="UniProtKB-KW"/>
</dbReference>
<keyword evidence="4" id="KW-0964">Secreted</keyword>
<dbReference type="GO" id="GO:0006955">
    <property type="term" value="P:immune response"/>
    <property type="evidence" value="ECO:0007669"/>
    <property type="project" value="InterPro"/>
</dbReference>